<evidence type="ECO:0000313" key="3">
    <source>
        <dbReference type="Proteomes" id="UP001431217"/>
    </source>
</evidence>
<reference evidence="2 3" key="1">
    <citation type="submission" date="2022-05" db="EMBL/GenBank/DDBJ databases">
        <title>Luteimonas sp. SX5, whole genome shotgun sequencing project.</title>
        <authorList>
            <person name="Zhao G."/>
            <person name="Shen L."/>
        </authorList>
    </citation>
    <scope>NUCLEOTIDE SEQUENCE [LARGE SCALE GENOMIC DNA]</scope>
    <source>
        <strain evidence="2 3">SX5</strain>
    </source>
</reference>
<gene>
    <name evidence="2" type="ORF">M2650_15275</name>
</gene>
<feature type="region of interest" description="Disordered" evidence="1">
    <location>
        <begin position="1"/>
        <end position="30"/>
    </location>
</feature>
<name>A0ABT0MM74_9GAMM</name>
<dbReference type="CDD" id="cd06561">
    <property type="entry name" value="AlkD_like"/>
    <property type="match status" value="1"/>
</dbReference>
<evidence type="ECO:0000256" key="1">
    <source>
        <dbReference type="SAM" id="MobiDB-lite"/>
    </source>
</evidence>
<comment type="caution">
    <text evidence="2">The sequence shown here is derived from an EMBL/GenBank/DDBJ whole genome shotgun (WGS) entry which is preliminary data.</text>
</comment>
<dbReference type="InterPro" id="IPR014825">
    <property type="entry name" value="DNA_alkylation"/>
</dbReference>
<feature type="compositionally biased region" description="Low complexity" evidence="1">
    <location>
        <begin position="1"/>
        <end position="14"/>
    </location>
</feature>
<dbReference type="PANTHER" id="PTHR41291">
    <property type="entry name" value="DNA ALKYLATION REPAIR PROTEIN"/>
    <property type="match status" value="1"/>
</dbReference>
<proteinExistence type="predicted"/>
<dbReference type="Gene3D" id="1.25.10.90">
    <property type="match status" value="1"/>
</dbReference>
<dbReference type="InterPro" id="IPR016024">
    <property type="entry name" value="ARM-type_fold"/>
</dbReference>
<accession>A0ABT0MM74</accession>
<dbReference type="Pfam" id="PF08713">
    <property type="entry name" value="DNA_alkylation"/>
    <property type="match status" value="1"/>
</dbReference>
<keyword evidence="3" id="KW-1185">Reference proteome</keyword>
<sequence>MKKAAAKSAAAENAAPRKRATKAASAKAEAAGAADARAQSALSWLKRHSSKATRDGMARYGLPSDRALGVTMADMLALAKRLGRDHALAAALWDTGVYEARMVASMVDDPAQVTVAQMDRWCKDFDNWGLCDTVCFKLFDRAPHAWAKVTQWSGKREEFVRRAAFALLWGLTVHDKQAADAKYIEGLRLIERAAGDERNFVKKAVNMALRATGKRNRALNAAAVATAKRLADASNITAQWVGKDALRELTSPAVTRRLVA</sequence>
<dbReference type="RefSeq" id="WP_249475979.1">
    <property type="nucleotide sequence ID" value="NZ_JAMBEP010000005.1"/>
</dbReference>
<organism evidence="2 3">
    <name type="scientific">Luteimonas galliterrae</name>
    <dbReference type="NCBI Taxonomy" id="2940486"/>
    <lineage>
        <taxon>Bacteria</taxon>
        <taxon>Pseudomonadati</taxon>
        <taxon>Pseudomonadota</taxon>
        <taxon>Gammaproteobacteria</taxon>
        <taxon>Lysobacterales</taxon>
        <taxon>Lysobacteraceae</taxon>
        <taxon>Luteimonas</taxon>
    </lineage>
</organism>
<dbReference type="SUPFAM" id="SSF48371">
    <property type="entry name" value="ARM repeat"/>
    <property type="match status" value="1"/>
</dbReference>
<evidence type="ECO:0000313" key="2">
    <source>
        <dbReference type="EMBL" id="MCL1635984.1"/>
    </source>
</evidence>
<dbReference type="PANTHER" id="PTHR41291:SF1">
    <property type="entry name" value="DNA ALKYLATION REPAIR PROTEIN"/>
    <property type="match status" value="1"/>
</dbReference>
<protein>
    <submittedName>
        <fullName evidence="2">DNA alkylation repair protein</fullName>
    </submittedName>
</protein>
<dbReference type="Proteomes" id="UP001431217">
    <property type="component" value="Unassembled WGS sequence"/>
</dbReference>
<dbReference type="EMBL" id="JAMBEP010000005">
    <property type="protein sequence ID" value="MCL1635984.1"/>
    <property type="molecule type" value="Genomic_DNA"/>
</dbReference>